<dbReference type="EMBL" id="CACVAT010000450">
    <property type="protein sequence ID" value="CAA6827809.1"/>
    <property type="molecule type" value="Genomic_DNA"/>
</dbReference>
<dbReference type="GO" id="GO:0016757">
    <property type="term" value="F:glycosyltransferase activity"/>
    <property type="evidence" value="ECO:0007669"/>
    <property type="project" value="UniProtKB-KW"/>
</dbReference>
<dbReference type="PANTHER" id="PTHR47505:SF1">
    <property type="entry name" value="DNA UTILIZATION PROTEIN YHGH"/>
    <property type="match status" value="1"/>
</dbReference>
<gene>
    <name evidence="2" type="ORF">HELGO_WM19850</name>
</gene>
<evidence type="ECO:0000313" key="2">
    <source>
        <dbReference type="EMBL" id="CAA6827809.1"/>
    </source>
</evidence>
<dbReference type="InterPro" id="IPR029057">
    <property type="entry name" value="PRTase-like"/>
</dbReference>
<organism evidence="2">
    <name type="scientific">uncultured Thiotrichaceae bacterium</name>
    <dbReference type="NCBI Taxonomy" id="298394"/>
    <lineage>
        <taxon>Bacteria</taxon>
        <taxon>Pseudomonadati</taxon>
        <taxon>Pseudomonadota</taxon>
        <taxon>Gammaproteobacteria</taxon>
        <taxon>Thiotrichales</taxon>
        <taxon>Thiotrichaceae</taxon>
        <taxon>environmental samples</taxon>
    </lineage>
</organism>
<reference evidence="2" key="1">
    <citation type="submission" date="2020-01" db="EMBL/GenBank/DDBJ databases">
        <authorList>
            <person name="Meier V. D."/>
            <person name="Meier V D."/>
        </authorList>
    </citation>
    <scope>NUCLEOTIDE SEQUENCE</scope>
    <source>
        <strain evidence="2">HLG_WM_MAG_09</strain>
    </source>
</reference>
<sequence length="212" mass="23480">MLNIAKHIKGLIPTPQTCTFCLSPSSGLTIPICATCKTELPWAEGTGKAVGELSAFYYQSPISEYIRAGKTGKQLDKLKILADLLAENLASQIHNPPQVIIPIPLHKSRLRARGFNQAIELSRPLSKRLNIPLLTDTIERNRDTGQQKLLPAAQRPQNMAQAFTISKDIPYQHIALFDDIVTTGTTCRVLRDQLLNHGVKTVEIWCCATTKQ</sequence>
<dbReference type="Gene3D" id="3.40.50.2020">
    <property type="match status" value="1"/>
</dbReference>
<dbReference type="InterPro" id="IPR051910">
    <property type="entry name" value="ComF/GntX_DNA_util-trans"/>
</dbReference>
<keyword evidence="2" id="KW-0808">Transferase</keyword>
<name>A0A6S6U7Q1_9GAMM</name>
<dbReference type="InterPro" id="IPR000836">
    <property type="entry name" value="PRTase_dom"/>
</dbReference>
<comment type="similarity">
    <text evidence="1">Belongs to the ComF/GntX family.</text>
</comment>
<dbReference type="PANTHER" id="PTHR47505">
    <property type="entry name" value="DNA UTILIZATION PROTEIN YHGH"/>
    <property type="match status" value="1"/>
</dbReference>
<protein>
    <submittedName>
        <fullName evidence="2">Competence protein F homolog, phosphoribosyltransferase domain protein YhgH required for utilization of DNA as sole source of carbon and energy</fullName>
    </submittedName>
</protein>
<dbReference type="AlphaFoldDB" id="A0A6S6U7Q1"/>
<keyword evidence="2" id="KW-0328">Glycosyltransferase</keyword>
<evidence type="ECO:0000256" key="1">
    <source>
        <dbReference type="ARBA" id="ARBA00008007"/>
    </source>
</evidence>
<dbReference type="SUPFAM" id="SSF53271">
    <property type="entry name" value="PRTase-like"/>
    <property type="match status" value="1"/>
</dbReference>
<accession>A0A6S6U7Q1</accession>
<proteinExistence type="inferred from homology"/>
<dbReference type="CDD" id="cd06223">
    <property type="entry name" value="PRTases_typeI"/>
    <property type="match status" value="1"/>
</dbReference>